<reference evidence="1" key="1">
    <citation type="submission" date="2019-04" db="EMBL/GenBank/DDBJ databases">
        <title>Evolution of Biomass-Degrading Anaerobic Consortia Revealed by Metagenomics.</title>
        <authorList>
            <person name="Peng X."/>
        </authorList>
    </citation>
    <scope>NUCLEOTIDE SEQUENCE</scope>
    <source>
        <strain evidence="1">SIG13</strain>
    </source>
</reference>
<organism evidence="1 2">
    <name type="scientific">Methanobrevibacter millerae</name>
    <dbReference type="NCBI Taxonomy" id="230361"/>
    <lineage>
        <taxon>Archaea</taxon>
        <taxon>Methanobacteriati</taxon>
        <taxon>Methanobacteriota</taxon>
        <taxon>Methanomada group</taxon>
        <taxon>Methanobacteria</taxon>
        <taxon>Methanobacteriales</taxon>
        <taxon>Methanobacteriaceae</taxon>
        <taxon>Methanobrevibacter</taxon>
    </lineage>
</organism>
<sequence>MRKEFFKIKDEYSEEGAIFFELFPDYKNREGIRKEDYSDFEQYIYNLKTTENGLNTHFHYFNRIYQPSRFKNKLFNSINNCDFFKKLYVESSRINKSYLMYIIFLLMT</sequence>
<dbReference type="AlphaFoldDB" id="A0A8T3VGW6"/>
<gene>
    <name evidence="1" type="ORF">E7Z74_03575</name>
</gene>
<comment type="caution">
    <text evidence="1">The sequence shown here is derived from an EMBL/GenBank/DDBJ whole genome shotgun (WGS) entry which is preliminary data.</text>
</comment>
<name>A0A8T3VGW6_9EURY</name>
<evidence type="ECO:0000313" key="2">
    <source>
        <dbReference type="Proteomes" id="UP000713479"/>
    </source>
</evidence>
<proteinExistence type="predicted"/>
<dbReference type="EMBL" id="SUTF01000004">
    <property type="protein sequence ID" value="MBE6510332.1"/>
    <property type="molecule type" value="Genomic_DNA"/>
</dbReference>
<accession>A0A8T3VGW6</accession>
<dbReference type="Proteomes" id="UP000713479">
    <property type="component" value="Unassembled WGS sequence"/>
</dbReference>
<evidence type="ECO:0000313" key="1">
    <source>
        <dbReference type="EMBL" id="MBE6510332.1"/>
    </source>
</evidence>
<protein>
    <submittedName>
        <fullName evidence="1">Uncharacterized protein</fullName>
    </submittedName>
</protein>